<dbReference type="InterPro" id="IPR025410">
    <property type="entry name" value="Lant_dehyd"/>
</dbReference>
<name>A0AA96X1F4_LEPBY</name>
<dbReference type="Pfam" id="PF05147">
    <property type="entry name" value="LANC_like"/>
    <property type="match status" value="1"/>
</dbReference>
<dbReference type="RefSeq" id="WP_316425943.1">
    <property type="nucleotide sequence ID" value="NZ_CP130144.1"/>
</dbReference>
<proteinExistence type="predicted"/>
<dbReference type="Pfam" id="PF13575">
    <property type="entry name" value="DUF4135"/>
    <property type="match status" value="2"/>
</dbReference>
<dbReference type="Gene3D" id="1.50.10.10">
    <property type="match status" value="1"/>
</dbReference>
<dbReference type="NCBIfam" id="TIGR03897">
    <property type="entry name" value="lanti_2_LanM"/>
    <property type="match status" value="1"/>
</dbReference>
<dbReference type="SUPFAM" id="SSF158745">
    <property type="entry name" value="LanC-like"/>
    <property type="match status" value="1"/>
</dbReference>
<evidence type="ECO:0000259" key="1">
    <source>
        <dbReference type="Pfam" id="PF13575"/>
    </source>
</evidence>
<feature type="domain" description="Lantibiotic biosynthesis protein dehydration" evidence="1">
    <location>
        <begin position="397"/>
        <end position="522"/>
    </location>
</feature>
<feature type="domain" description="Lantibiotic biosynthesis protein dehydration" evidence="1">
    <location>
        <begin position="169"/>
        <end position="395"/>
    </location>
</feature>
<dbReference type="SMART" id="SM01260">
    <property type="entry name" value="LANC_like"/>
    <property type="match status" value="1"/>
</dbReference>
<dbReference type="InterPro" id="IPR017146">
    <property type="entry name" value="Lanti_2_LanM"/>
</dbReference>
<dbReference type="PIRSF" id="PIRSF037228">
    <property type="entry name" value="Lant_mod_RumM"/>
    <property type="match status" value="1"/>
</dbReference>
<protein>
    <submittedName>
        <fullName evidence="2">Type 2 lanthipeptide synthetase LanM</fullName>
    </submittedName>
</protein>
<dbReference type="InterPro" id="IPR007822">
    <property type="entry name" value="LANC-like"/>
</dbReference>
<dbReference type="EMBL" id="CP130144">
    <property type="protein sequence ID" value="WNZ43775.1"/>
    <property type="molecule type" value="Genomic_DNA"/>
</dbReference>
<dbReference type="GO" id="GO:0005975">
    <property type="term" value="P:carbohydrate metabolic process"/>
    <property type="evidence" value="ECO:0007669"/>
    <property type="project" value="InterPro"/>
</dbReference>
<reference evidence="2" key="1">
    <citation type="journal article" date="2023" name="Plants (Basel)">
        <title>Genomic Analysis of Leptolyngbya boryana CZ1 Reveals Efficient Carbon Fixation Modules.</title>
        <authorList>
            <person name="Bai X."/>
            <person name="Wang H."/>
            <person name="Cheng W."/>
            <person name="Wang J."/>
            <person name="Ma M."/>
            <person name="Hu H."/>
            <person name="Song Z."/>
            <person name="Ma H."/>
            <person name="Fan Y."/>
            <person name="Du C."/>
            <person name="Xu J."/>
        </authorList>
    </citation>
    <scope>NUCLEOTIDE SEQUENCE</scope>
    <source>
        <strain evidence="2">CZ1</strain>
    </source>
</reference>
<dbReference type="InterPro" id="IPR012341">
    <property type="entry name" value="6hp_glycosidase-like_sf"/>
</dbReference>
<gene>
    <name evidence="2" type="primary">lanM</name>
    <name evidence="2" type="ORF">Q2T42_18195</name>
</gene>
<sequence length="877" mass="99673">MSLSKEVQLILERSSTLSERLSDQFQPLDSRSQEIEERLNRWQQVIGFQERFHKRLMWDDFTPSTIRSKLGLVRWQGQNPPAWTVTLEKIFAIAQSHDQTNLYDFLVEVARQELEDQIGDLISLLSDPVYQSLESSLVERLTTVCDRVIYDRSDCPTLYETLLTLFQEYSVLARLIAHLIDIWVSQIAKFLQDLAKDTPHLKALYKSPLGQIVTIKLRETSGCQRNFIAIVTFASGLKLVYKSSPLGIQSAYEQLLLWFNQSQTLPLKFKTLKILNHDRGGWIEYVEHLSCCDQAAVKRYYQRTGMLLCLVYALSGIDCHSANLIACGEYPVLIDTETLLQPQLARAPNSGELSDAEMQAHHIFIESSVIRTGFLPVWKVQADHQAFDGSSLGGTCKEDQHRPTLNGEPVALQDYESDLIEGFQQMYHFLLKQRDQLLTQNSRWMNLTRHPVRFLFRSNRIYESIVHRSLQPEFLRSGIERSIELDILSRAFLAQVDKPKFWNVLHVEVDAIGQLEIPHFQASSDQTHLMYNNSTIVQSYFERSGAEAAKSRLNRLSPQDLHQQIQWIRGSIYAHQIQPDYKSKDVSHCSDRSFTPAQAIDAAIQIAQQFQQQAIYGSDGSTTWIGLTTLVEVQKIQLQPIDDSLFQGSCGIALFLGALAKLTGDSTWQDLALSTIQPLCQRLNFTSKHPNNQWIRTTNAELGGYIYSLTRLSQFLDRPDLLEYAQLASNHINSELSTFGLLSGLSGAILGLLALHKATDAPLPMHQALQCGETLLNNYQTWSGIPGFAYGRSGVAYALLQIFLVSQDSRFLEMANPFLSSIVLSEFDDRAEHRNGFYLCPRRQIFHPGFFQGLAGIGYTHLRLAHPEIIPSVLLWN</sequence>
<reference evidence="2" key="2">
    <citation type="submission" date="2023-07" db="EMBL/GenBank/DDBJ databases">
        <authorList>
            <person name="Bai X.-H."/>
            <person name="Wang H.-H."/>
            <person name="Wang J."/>
            <person name="Ma M.-Y."/>
            <person name="Hu H.-H."/>
            <person name="Song Z.-L."/>
            <person name="Ma H.-G."/>
            <person name="Fan Y."/>
            <person name="Du C.-Y."/>
            <person name="Xu J.-C."/>
        </authorList>
    </citation>
    <scope>NUCLEOTIDE SEQUENCE</scope>
    <source>
        <strain evidence="2">CZ1</strain>
    </source>
</reference>
<dbReference type="AlphaFoldDB" id="A0AA96X1F4"/>
<dbReference type="GO" id="GO:0031179">
    <property type="term" value="P:peptide modification"/>
    <property type="evidence" value="ECO:0007669"/>
    <property type="project" value="InterPro"/>
</dbReference>
<organism evidence="2">
    <name type="scientific">Leptolyngbya boryana CZ1</name>
    <dbReference type="NCBI Taxonomy" id="3060204"/>
    <lineage>
        <taxon>Bacteria</taxon>
        <taxon>Bacillati</taxon>
        <taxon>Cyanobacteriota</taxon>
        <taxon>Cyanophyceae</taxon>
        <taxon>Leptolyngbyales</taxon>
        <taxon>Leptolyngbyaceae</taxon>
        <taxon>Leptolyngbya group</taxon>
        <taxon>Leptolyngbya</taxon>
    </lineage>
</organism>
<dbReference type="CDD" id="cd04792">
    <property type="entry name" value="LanM-like"/>
    <property type="match status" value="1"/>
</dbReference>
<accession>A0AA96X1F4</accession>
<evidence type="ECO:0000313" key="2">
    <source>
        <dbReference type="EMBL" id="WNZ43775.1"/>
    </source>
</evidence>